<dbReference type="SUPFAM" id="SSF54427">
    <property type="entry name" value="NTF2-like"/>
    <property type="match status" value="1"/>
</dbReference>
<organism evidence="1 2">
    <name type="scientific">Belliella pelovolcani</name>
    <dbReference type="NCBI Taxonomy" id="529505"/>
    <lineage>
        <taxon>Bacteria</taxon>
        <taxon>Pseudomonadati</taxon>
        <taxon>Bacteroidota</taxon>
        <taxon>Cytophagia</taxon>
        <taxon>Cytophagales</taxon>
        <taxon>Cyclobacteriaceae</taxon>
        <taxon>Belliella</taxon>
    </lineage>
</organism>
<gene>
    <name evidence="1" type="ORF">SAMN05421761_10319</name>
</gene>
<dbReference type="OrthoDB" id="8445243at2"/>
<dbReference type="STRING" id="529505.SAMN05421761_10319"/>
<dbReference type="AlphaFoldDB" id="A0A1N7L409"/>
<evidence type="ECO:0000313" key="1">
    <source>
        <dbReference type="EMBL" id="SIS68521.1"/>
    </source>
</evidence>
<dbReference type="Gene3D" id="3.10.450.50">
    <property type="match status" value="1"/>
</dbReference>
<dbReference type="Proteomes" id="UP000186026">
    <property type="component" value="Unassembled WGS sequence"/>
</dbReference>
<dbReference type="Pfam" id="PF12893">
    <property type="entry name" value="Lumazine_bd_2"/>
    <property type="match status" value="1"/>
</dbReference>
<dbReference type="InterPro" id="IPR032710">
    <property type="entry name" value="NTF2-like_dom_sf"/>
</dbReference>
<reference evidence="2" key="1">
    <citation type="submission" date="2017-01" db="EMBL/GenBank/DDBJ databases">
        <authorList>
            <person name="Varghese N."/>
            <person name="Submissions S."/>
        </authorList>
    </citation>
    <scope>NUCLEOTIDE SEQUENCE [LARGE SCALE GENOMIC DNA]</scope>
    <source>
        <strain evidence="2">DSM 46698</strain>
    </source>
</reference>
<keyword evidence="2" id="KW-1185">Reference proteome</keyword>
<dbReference type="EMBL" id="FTOP01000003">
    <property type="protein sequence ID" value="SIS68521.1"/>
    <property type="molecule type" value="Genomic_DNA"/>
</dbReference>
<accession>A0A1N7L409</accession>
<name>A0A1N7L409_9BACT</name>
<protein>
    <submittedName>
        <fullName evidence="1">Putative lumazine-binding</fullName>
    </submittedName>
</protein>
<evidence type="ECO:0000313" key="2">
    <source>
        <dbReference type="Proteomes" id="UP000186026"/>
    </source>
</evidence>
<dbReference type="RefSeq" id="WP_076498864.1">
    <property type="nucleotide sequence ID" value="NZ_FTOP01000003.1"/>
</dbReference>
<dbReference type="InterPro" id="IPR039437">
    <property type="entry name" value="FrzH/put_lumazine-bd"/>
</dbReference>
<proteinExistence type="predicted"/>
<sequence length="145" mass="17088">MKKLMLFVFFCSLFFIKEANCQTSEIHAIEQTIKLYFEGMIERDRSKLDRAFDPAARLIGYRGEQFTITPYEEWASGTAKGSPRNPAEYDNHIMSIEIKGYTALAKTELFWPGIYYFDYLTLIKIEGQWKIVHKTWYEEKTNSNL</sequence>